<name>A0A1E3NNS9_9ASCO</name>
<evidence type="ECO:0000313" key="10">
    <source>
        <dbReference type="Proteomes" id="UP000094455"/>
    </source>
</evidence>
<evidence type="ECO:0000256" key="6">
    <source>
        <dbReference type="ARBA" id="ARBA00023034"/>
    </source>
</evidence>
<dbReference type="AlphaFoldDB" id="A0A1E3NNS9"/>
<dbReference type="Pfam" id="PF04124">
    <property type="entry name" value="Dor1"/>
    <property type="match status" value="1"/>
</dbReference>
<gene>
    <name evidence="9" type="ORF">PICMEDRAFT_15181</name>
</gene>
<dbReference type="InterPro" id="IPR016159">
    <property type="entry name" value="Cullin_repeat-like_dom_sf"/>
</dbReference>
<evidence type="ECO:0000313" key="9">
    <source>
        <dbReference type="EMBL" id="ODQ47193.1"/>
    </source>
</evidence>
<keyword evidence="7" id="KW-0472">Membrane</keyword>
<dbReference type="SUPFAM" id="SSF74788">
    <property type="entry name" value="Cullin repeat-like"/>
    <property type="match status" value="1"/>
</dbReference>
<dbReference type="GeneID" id="30177389"/>
<keyword evidence="10" id="KW-1185">Reference proteome</keyword>
<organism evidence="9 10">
    <name type="scientific">Pichia membranifaciens NRRL Y-2026</name>
    <dbReference type="NCBI Taxonomy" id="763406"/>
    <lineage>
        <taxon>Eukaryota</taxon>
        <taxon>Fungi</taxon>
        <taxon>Dikarya</taxon>
        <taxon>Ascomycota</taxon>
        <taxon>Saccharomycotina</taxon>
        <taxon>Pichiomycetes</taxon>
        <taxon>Pichiales</taxon>
        <taxon>Pichiaceae</taxon>
        <taxon>Pichia</taxon>
    </lineage>
</organism>
<dbReference type="InterPro" id="IPR007255">
    <property type="entry name" value="COG8"/>
</dbReference>
<keyword evidence="4" id="KW-0813">Transport</keyword>
<dbReference type="OrthoDB" id="1661054at2759"/>
<keyword evidence="6" id="KW-0333">Golgi apparatus</keyword>
<comment type="similarity">
    <text evidence="2">Belongs to the COG8 family.</text>
</comment>
<evidence type="ECO:0000256" key="1">
    <source>
        <dbReference type="ARBA" id="ARBA00004395"/>
    </source>
</evidence>
<evidence type="ECO:0000256" key="3">
    <source>
        <dbReference type="ARBA" id="ARBA00020983"/>
    </source>
</evidence>
<dbReference type="PANTHER" id="PTHR21311">
    <property type="entry name" value="CONSERVED OLIGOMERIC GOLGI COMPLEX COMPONENT 8"/>
    <property type="match status" value="1"/>
</dbReference>
<evidence type="ECO:0000256" key="4">
    <source>
        <dbReference type="ARBA" id="ARBA00022448"/>
    </source>
</evidence>
<protein>
    <recommendedName>
        <fullName evidence="3">Conserved oligomeric Golgi complex subunit 8</fullName>
    </recommendedName>
    <alternativeName>
        <fullName evidence="8">Component of oligomeric Golgi complex 8</fullName>
    </alternativeName>
</protein>
<reference evidence="9 10" key="1">
    <citation type="journal article" date="2016" name="Proc. Natl. Acad. Sci. U.S.A.">
        <title>Comparative genomics of biotechnologically important yeasts.</title>
        <authorList>
            <person name="Riley R."/>
            <person name="Haridas S."/>
            <person name="Wolfe K.H."/>
            <person name="Lopes M.R."/>
            <person name="Hittinger C.T."/>
            <person name="Goeker M."/>
            <person name="Salamov A.A."/>
            <person name="Wisecaver J.H."/>
            <person name="Long T.M."/>
            <person name="Calvey C.H."/>
            <person name="Aerts A.L."/>
            <person name="Barry K.W."/>
            <person name="Choi C."/>
            <person name="Clum A."/>
            <person name="Coughlan A.Y."/>
            <person name="Deshpande S."/>
            <person name="Douglass A.P."/>
            <person name="Hanson S.J."/>
            <person name="Klenk H.-P."/>
            <person name="LaButti K.M."/>
            <person name="Lapidus A."/>
            <person name="Lindquist E.A."/>
            <person name="Lipzen A.M."/>
            <person name="Meier-Kolthoff J.P."/>
            <person name="Ohm R.A."/>
            <person name="Otillar R.P."/>
            <person name="Pangilinan J.L."/>
            <person name="Peng Y."/>
            <person name="Rokas A."/>
            <person name="Rosa C.A."/>
            <person name="Scheuner C."/>
            <person name="Sibirny A.A."/>
            <person name="Slot J.C."/>
            <person name="Stielow J.B."/>
            <person name="Sun H."/>
            <person name="Kurtzman C.P."/>
            <person name="Blackwell M."/>
            <person name="Grigoriev I.V."/>
            <person name="Jeffries T.W."/>
        </authorList>
    </citation>
    <scope>NUCLEOTIDE SEQUENCE [LARGE SCALE GENOMIC DNA]</scope>
    <source>
        <strain evidence="9 10">NRRL Y-2026</strain>
    </source>
</reference>
<comment type="subcellular location">
    <subcellularLocation>
        <location evidence="1">Golgi apparatus membrane</location>
        <topology evidence="1">Peripheral membrane protein</topology>
    </subcellularLocation>
</comment>
<accession>A0A1E3NNS9</accession>
<dbReference type="GO" id="GO:0032258">
    <property type="term" value="P:cytoplasm to vacuole targeting by the Cvt pathway"/>
    <property type="evidence" value="ECO:0007669"/>
    <property type="project" value="TreeGrafter"/>
</dbReference>
<dbReference type="GO" id="GO:0017119">
    <property type="term" value="C:Golgi transport complex"/>
    <property type="evidence" value="ECO:0007669"/>
    <property type="project" value="InterPro"/>
</dbReference>
<dbReference type="STRING" id="763406.A0A1E3NNS9"/>
<evidence type="ECO:0000256" key="7">
    <source>
        <dbReference type="ARBA" id="ARBA00023136"/>
    </source>
</evidence>
<sequence length="418" mass="46598">MASHTQLLLDTLSVNLPAGSQELLAEPAWQDTALQYLTELLDADDVETLLDTATPLPGSVKGGGGGGVGIAEQIAELANESVLLDKKIFGRLNSSATSNLALVLHTNTVFHESFENFDSLVLLAQELVELDTMAGWKTQVAAVNSSLGLAAGGSGSARPGPHDDIVSATYSTELSSILQNLQSLTEILELPAITHSLIKLGQYSECIEISSLSKRLRIRYNDIDLVARIEENITYEINDMVRKLSSLLMTNLKQASMIKILSYLKRIIGNRDQLKSIFFHSRYKFITDEFDTLLPLKQSRLIEKYLKRTLEIFREFCFQTVITFDSVFDRDRHLTYVFLRSLTDRLCAILVENLPLLAEDSACDSLLLQLIYCCQSLSRVGGDFTASVLRQLQPAVDQRRLLTIVRKQKELVRSLNRV</sequence>
<dbReference type="RefSeq" id="XP_019018306.1">
    <property type="nucleotide sequence ID" value="XM_019160702.1"/>
</dbReference>
<dbReference type="PANTHER" id="PTHR21311:SF0">
    <property type="entry name" value="CONSERVED OLIGOMERIC GOLGI COMPLEX SUBUNIT 8"/>
    <property type="match status" value="1"/>
</dbReference>
<evidence type="ECO:0000256" key="2">
    <source>
        <dbReference type="ARBA" id="ARBA00006419"/>
    </source>
</evidence>
<keyword evidence="5" id="KW-0653">Protein transport</keyword>
<evidence type="ECO:0000256" key="8">
    <source>
        <dbReference type="ARBA" id="ARBA00031347"/>
    </source>
</evidence>
<proteinExistence type="inferred from homology"/>
<dbReference type="GO" id="GO:0006891">
    <property type="term" value="P:intra-Golgi vesicle-mediated transport"/>
    <property type="evidence" value="ECO:0007669"/>
    <property type="project" value="TreeGrafter"/>
</dbReference>
<dbReference type="Proteomes" id="UP000094455">
    <property type="component" value="Unassembled WGS sequence"/>
</dbReference>
<dbReference type="GO" id="GO:0000139">
    <property type="term" value="C:Golgi membrane"/>
    <property type="evidence" value="ECO:0007669"/>
    <property type="project" value="UniProtKB-SubCell"/>
</dbReference>
<dbReference type="EMBL" id="KV454002">
    <property type="protein sequence ID" value="ODQ47193.1"/>
    <property type="molecule type" value="Genomic_DNA"/>
</dbReference>
<evidence type="ECO:0000256" key="5">
    <source>
        <dbReference type="ARBA" id="ARBA00022927"/>
    </source>
</evidence>